<gene>
    <name evidence="1" type="ORF">KR51_00008000</name>
</gene>
<dbReference type="EMBL" id="ASSJ01000017">
    <property type="protein sequence ID" value="ERN42486.1"/>
    <property type="molecule type" value="Genomic_DNA"/>
</dbReference>
<proteinExistence type="predicted"/>
<dbReference type="Pfam" id="PF14217">
    <property type="entry name" value="DUF4327"/>
    <property type="match status" value="1"/>
</dbReference>
<evidence type="ECO:0008006" key="3">
    <source>
        <dbReference type="Google" id="ProtNLM"/>
    </source>
</evidence>
<dbReference type="InParanoid" id="U5DLD0"/>
<dbReference type="PATRIC" id="fig|582515.4.peg.885"/>
<name>U5DLD0_9CHRO</name>
<evidence type="ECO:0000313" key="1">
    <source>
        <dbReference type="EMBL" id="ERN42486.1"/>
    </source>
</evidence>
<keyword evidence="2" id="KW-1185">Reference proteome</keyword>
<evidence type="ECO:0000313" key="2">
    <source>
        <dbReference type="Proteomes" id="UP000016960"/>
    </source>
</evidence>
<dbReference type="Proteomes" id="UP000016960">
    <property type="component" value="Unassembled WGS sequence"/>
</dbReference>
<dbReference type="eggNOG" id="ENOG5032S35">
    <property type="taxonomic scope" value="Bacteria"/>
</dbReference>
<comment type="caution">
    <text evidence="1">The sequence shown here is derived from an EMBL/GenBank/DDBJ whole genome shotgun (WGS) entry which is preliminary data.</text>
</comment>
<sequence>MPTAAPAAPERYSIETLREEARHLVDCGHVSPHQPLYILCQFIPPREWICVECELERNDFLLRDCVADLIGAQTWQND</sequence>
<dbReference type="AlphaFoldDB" id="U5DLD0"/>
<dbReference type="InterPro" id="IPR025477">
    <property type="entry name" value="DUF4327"/>
</dbReference>
<reference evidence="1 2" key="1">
    <citation type="submission" date="2013-05" db="EMBL/GenBank/DDBJ databases">
        <title>Draft genome sequence of Rubidibacter lacunae KORDI 51-2.</title>
        <authorList>
            <person name="Choi D.H."/>
            <person name="Noh J.H."/>
            <person name="Kwon K.-K."/>
            <person name="Lee J.-H."/>
            <person name="Ryu J.-Y."/>
        </authorList>
    </citation>
    <scope>NUCLEOTIDE SEQUENCE [LARGE SCALE GENOMIC DNA]</scope>
    <source>
        <strain evidence="1 2">KORDI 51-2</strain>
    </source>
</reference>
<dbReference type="STRING" id="582515.KR51_00008000"/>
<organism evidence="1 2">
    <name type="scientific">Rubidibacter lacunae KORDI 51-2</name>
    <dbReference type="NCBI Taxonomy" id="582515"/>
    <lineage>
        <taxon>Bacteria</taxon>
        <taxon>Bacillati</taxon>
        <taxon>Cyanobacteriota</taxon>
        <taxon>Cyanophyceae</taxon>
        <taxon>Oscillatoriophycideae</taxon>
        <taxon>Chroococcales</taxon>
        <taxon>Aphanothecaceae</taxon>
        <taxon>Rubidibacter</taxon>
    </lineage>
</organism>
<protein>
    <recommendedName>
        <fullName evidence="3">DUF4327 domain-containing protein</fullName>
    </recommendedName>
</protein>
<accession>U5DLD0</accession>